<gene>
    <name evidence="2" type="ORF">ACFPK4_26840</name>
</gene>
<proteinExistence type="predicted"/>
<evidence type="ECO:0000313" key="3">
    <source>
        <dbReference type="Proteomes" id="UP001598201"/>
    </source>
</evidence>
<accession>A0ABW6CGE4</accession>
<keyword evidence="1" id="KW-0812">Transmembrane</keyword>
<dbReference type="EMBL" id="JBHUCJ010000152">
    <property type="protein sequence ID" value="MFD3227150.1"/>
    <property type="molecule type" value="Genomic_DNA"/>
</dbReference>
<protein>
    <submittedName>
        <fullName evidence="2">Uncharacterized protein</fullName>
    </submittedName>
</protein>
<name>A0ABW6CGE4_RAHSY</name>
<evidence type="ECO:0000313" key="2">
    <source>
        <dbReference type="EMBL" id="MFD3227150.1"/>
    </source>
</evidence>
<keyword evidence="1" id="KW-1133">Transmembrane helix</keyword>
<feature type="transmembrane region" description="Helical" evidence="1">
    <location>
        <begin position="20"/>
        <end position="44"/>
    </location>
</feature>
<keyword evidence="1" id="KW-0472">Membrane</keyword>
<sequence>MNNKTRLSAKNRAFMEKVTFVSFLTGIALFAAGGLWAYFAGIWFDAMMQDPAMHQYALAFSLVLHLPAWVCGALGGGAMFASLTAVAMALLEACMALAARRRNGLFRHQSVRKQG</sequence>
<evidence type="ECO:0000256" key="1">
    <source>
        <dbReference type="SAM" id="Phobius"/>
    </source>
</evidence>
<organism evidence="2 3">
    <name type="scientific">Rahnella sp. (strain Y9602)</name>
    <dbReference type="NCBI Taxonomy" id="2703885"/>
    <lineage>
        <taxon>Bacteria</taxon>
        <taxon>Pseudomonadati</taxon>
        <taxon>Pseudomonadota</taxon>
        <taxon>Gammaproteobacteria</taxon>
        <taxon>Enterobacterales</taxon>
        <taxon>Yersiniaceae</taxon>
        <taxon>Rahnella</taxon>
    </lineage>
</organism>
<comment type="caution">
    <text evidence="2">The sequence shown here is derived from an EMBL/GenBank/DDBJ whole genome shotgun (WGS) entry which is preliminary data.</text>
</comment>
<dbReference type="RefSeq" id="WP_379672460.1">
    <property type="nucleotide sequence ID" value="NZ_JBHUCJ010000152.1"/>
</dbReference>
<keyword evidence="3" id="KW-1185">Reference proteome</keyword>
<reference evidence="2 3" key="1">
    <citation type="submission" date="2024-09" db="EMBL/GenBank/DDBJ databases">
        <title>Genomes of Rahnella.</title>
        <authorList>
            <person name="Mnguni F.C."/>
            <person name="Shin G.Y."/>
            <person name="Coutinho T."/>
        </authorList>
    </citation>
    <scope>NUCLEOTIDE SEQUENCE [LARGE SCALE GENOMIC DNA]</scope>
    <source>
        <strain evidence="2 3">20WA0057</strain>
    </source>
</reference>
<dbReference type="Proteomes" id="UP001598201">
    <property type="component" value="Unassembled WGS sequence"/>
</dbReference>